<organism evidence="3 5">
    <name type="scientific">Didymodactylos carnosus</name>
    <dbReference type="NCBI Taxonomy" id="1234261"/>
    <lineage>
        <taxon>Eukaryota</taxon>
        <taxon>Metazoa</taxon>
        <taxon>Spiralia</taxon>
        <taxon>Gnathifera</taxon>
        <taxon>Rotifera</taxon>
        <taxon>Eurotatoria</taxon>
        <taxon>Bdelloidea</taxon>
        <taxon>Philodinida</taxon>
        <taxon>Philodinidae</taxon>
        <taxon>Didymodactylos</taxon>
    </lineage>
</organism>
<evidence type="ECO:0008006" key="6">
    <source>
        <dbReference type="Google" id="ProtNLM"/>
    </source>
</evidence>
<evidence type="ECO:0000313" key="5">
    <source>
        <dbReference type="Proteomes" id="UP000663829"/>
    </source>
</evidence>
<dbReference type="InterPro" id="IPR036770">
    <property type="entry name" value="Ankyrin_rpt-contain_sf"/>
</dbReference>
<dbReference type="Gene3D" id="3.90.176.10">
    <property type="entry name" value="Toxin ADP-ribosyltransferase, Chain A, domain 1"/>
    <property type="match status" value="1"/>
</dbReference>
<dbReference type="Proteomes" id="UP000663829">
    <property type="component" value="Unassembled WGS sequence"/>
</dbReference>
<dbReference type="SUPFAM" id="SSF56399">
    <property type="entry name" value="ADP-ribosylation"/>
    <property type="match status" value="1"/>
</dbReference>
<dbReference type="PANTHER" id="PTHR22677:SF4">
    <property type="entry name" value="USHER SYNDROME TYPE-1G PROTEIN-LIKE PROTEIN"/>
    <property type="match status" value="1"/>
</dbReference>
<dbReference type="OrthoDB" id="194358at2759"/>
<dbReference type="InterPro" id="IPR002110">
    <property type="entry name" value="Ankyrin_rpt"/>
</dbReference>
<feature type="region of interest" description="Disordered" evidence="2">
    <location>
        <begin position="134"/>
        <end position="154"/>
    </location>
</feature>
<gene>
    <name evidence="3" type="ORF">GPM918_LOCUS29626</name>
    <name evidence="4" type="ORF">SRO942_LOCUS30213</name>
</gene>
<dbReference type="PANTHER" id="PTHR22677">
    <property type="entry name" value="ANKYRIN REPEAT DOMAIN-CONTAINING PROTEIN 60"/>
    <property type="match status" value="1"/>
</dbReference>
<dbReference type="EMBL" id="CAJNOQ010013567">
    <property type="protein sequence ID" value="CAF1324257.1"/>
    <property type="molecule type" value="Genomic_DNA"/>
</dbReference>
<dbReference type="PROSITE" id="PS51996">
    <property type="entry name" value="TR_MART"/>
    <property type="match status" value="1"/>
</dbReference>
<proteinExistence type="predicted"/>
<reference evidence="3" key="1">
    <citation type="submission" date="2021-02" db="EMBL/GenBank/DDBJ databases">
        <authorList>
            <person name="Nowell W R."/>
        </authorList>
    </citation>
    <scope>NUCLEOTIDE SEQUENCE</scope>
</reference>
<name>A0A815FEL0_9BILA</name>
<keyword evidence="5" id="KW-1185">Reference proteome</keyword>
<dbReference type="Gene3D" id="1.25.40.20">
    <property type="entry name" value="Ankyrin repeat-containing domain"/>
    <property type="match status" value="1"/>
</dbReference>
<feature type="compositionally biased region" description="Basic and acidic residues" evidence="2">
    <location>
        <begin position="141"/>
        <end position="154"/>
    </location>
</feature>
<dbReference type="PROSITE" id="PS50297">
    <property type="entry name" value="ANK_REP_REGION"/>
    <property type="match status" value="1"/>
</dbReference>
<accession>A0A815FEL0</accession>
<keyword evidence="1" id="KW-0040">ANK repeat</keyword>
<dbReference type="EMBL" id="CAJOBC010049446">
    <property type="protein sequence ID" value="CAF4172724.1"/>
    <property type="molecule type" value="Genomic_DNA"/>
</dbReference>
<feature type="repeat" description="ANK" evidence="1">
    <location>
        <begin position="53"/>
        <end position="85"/>
    </location>
</feature>
<evidence type="ECO:0000313" key="3">
    <source>
        <dbReference type="EMBL" id="CAF1324257.1"/>
    </source>
</evidence>
<dbReference type="SUPFAM" id="SSF48403">
    <property type="entry name" value="Ankyrin repeat"/>
    <property type="match status" value="1"/>
</dbReference>
<protein>
    <recommendedName>
        <fullName evidence="6">Mono(ADP-ribosyl)transferase</fullName>
    </recommendedName>
</protein>
<dbReference type="SMART" id="SM00248">
    <property type="entry name" value="ANK"/>
    <property type="match status" value="2"/>
</dbReference>
<dbReference type="AlphaFoldDB" id="A0A815FEL0"/>
<evidence type="ECO:0000313" key="4">
    <source>
        <dbReference type="EMBL" id="CAF4172724.1"/>
    </source>
</evidence>
<evidence type="ECO:0000256" key="2">
    <source>
        <dbReference type="SAM" id="MobiDB-lite"/>
    </source>
</evidence>
<comment type="caution">
    <text evidence="3">The sequence shown here is derived from an EMBL/GenBank/DDBJ whole genome shotgun (WGS) entry which is preliminary data.</text>
</comment>
<dbReference type="Pfam" id="PF12796">
    <property type="entry name" value="Ank_2"/>
    <property type="match status" value="1"/>
</dbReference>
<sequence>MGNREDKEKQLKLSLTYKGMSNLYLACQSGKTDIVRQILEKCSYHDLNQIEPNGSTLLHAAAMNGHQDIVRLLIEHGCQRSVVNADRLTAYELAPNDEVRRLFHRPASSRRERFHNDNVDDCFEIVNELEEESSLPSDKAASIERKESVQKYKTSEEKRHEMGYAASSKAMCRSKLGRLLVDYVHDDAPLELETMARHLKEIVDREVAKNDDSEWEKANDLLNRFINHNDHSIEHLFHLYTLETRFYRVLKNDSIPLAIPIYTKLPKLKERYFQGQSYRGACMTVSDLEAYEWAVQHPGSLLQTTNFSSTSLNRQIAEEFIATSEKNTNKRTVVFIFHFPKKCDQAINLGKISDKLPCLSEYEDEAEVLVLPWTLFEVKSVYKNDENDTCSIYLRNVLIPHKSLLSTFLWTARHSRERDCAFQKYKSKK</sequence>
<dbReference type="PROSITE" id="PS50088">
    <property type="entry name" value="ANK_REPEAT"/>
    <property type="match status" value="1"/>
</dbReference>
<evidence type="ECO:0000256" key="1">
    <source>
        <dbReference type="PROSITE-ProRule" id="PRU00023"/>
    </source>
</evidence>
<dbReference type="Proteomes" id="UP000681722">
    <property type="component" value="Unassembled WGS sequence"/>
</dbReference>
<dbReference type="InterPro" id="IPR039323">
    <property type="entry name" value="ANKRD_45/46/60"/>
</dbReference>